<evidence type="ECO:0008006" key="5">
    <source>
        <dbReference type="Google" id="ProtNLM"/>
    </source>
</evidence>
<dbReference type="Proteomes" id="UP000676079">
    <property type="component" value="Chromosome"/>
</dbReference>
<evidence type="ECO:0000256" key="1">
    <source>
        <dbReference type="SAM" id="MobiDB-lite"/>
    </source>
</evidence>
<gene>
    <name evidence="3" type="ORF">KGD84_26180</name>
</gene>
<feature type="transmembrane region" description="Helical" evidence="2">
    <location>
        <begin position="259"/>
        <end position="277"/>
    </location>
</feature>
<feature type="transmembrane region" description="Helical" evidence="2">
    <location>
        <begin position="155"/>
        <end position="178"/>
    </location>
</feature>
<evidence type="ECO:0000313" key="3">
    <source>
        <dbReference type="EMBL" id="QUX21832.1"/>
    </source>
</evidence>
<feature type="region of interest" description="Disordered" evidence="1">
    <location>
        <begin position="1"/>
        <end position="34"/>
    </location>
</feature>
<feature type="compositionally biased region" description="Acidic residues" evidence="1">
    <location>
        <begin position="680"/>
        <end position="693"/>
    </location>
</feature>
<name>A0ABX8BLB1_9ACTN</name>
<feature type="region of interest" description="Disordered" evidence="1">
    <location>
        <begin position="655"/>
        <end position="693"/>
    </location>
</feature>
<keyword evidence="2" id="KW-0812">Transmembrane</keyword>
<feature type="transmembrane region" description="Helical" evidence="2">
    <location>
        <begin position="184"/>
        <end position="201"/>
    </location>
</feature>
<sequence length="693" mass="74370">MPSTTPTTGPDREPEVEVRVRRPAEEPEDEGPGIGAMAAESLRALREASRDNVFRAAMAVLVVALAAKVFVLNASYFVEDDFLFFGAAYATDLTPDYLFSLHKGHFMPGAMFLVYLQTAFWPYNWWVSAGVMLGLQALALLVFLRLLWELFGRRWALLIPFTVYALAPLTIPVLGWWAAALNAVPFQLAILLALLWTVRYVRTGDPRYGWWTTAAVVFGMFFSVKALFLPSLLFVFAVAFLYPGSLFAGAVRAFRAHRAFWAAMVAMTLGYLVLYLVSQNTGSGTEGAGVPEAEAAAELLRRMLGQVFPVGALGGPFEWAIITPAGGLIEPRGFVVLGAGVMWLVVVLSSLWLRGRAWRAWALLLGYLVFVDAIPTVIARGRGHGLAGADPRYVADAALVFALCLALAFLVVREQRARESVSTAGVPLTTRAAPGRRARRNRAVAAAVLTAGYAAGALYSTYTYAGTLNGDRLREYMDNVRASMADLPEEGAFYPRPVPEDVVLDWNGDRRLTSYVLPPMAPERDGDRFAHPEQGAAAYVFDDEGTLVPGEHTLFSSTFLPGPEDECLGTLEGAVSWPALAQGGPQQVATVAYTADADTQLVVSVGGGWIEAVLPAAPDGGFWHLPVPQQGDRLSLLTEGDELCMTAVAIGGLAPDAEGGHPIPLSQEEPAEPGEGTGDGAEDGDAGEAAEGE</sequence>
<accession>A0ABX8BLB1</accession>
<keyword evidence="2" id="KW-1133">Transmembrane helix</keyword>
<feature type="transmembrane region" description="Helical" evidence="2">
    <location>
        <begin position="393"/>
        <end position="412"/>
    </location>
</feature>
<keyword evidence="4" id="KW-1185">Reference proteome</keyword>
<keyword evidence="2" id="KW-0472">Membrane</keyword>
<protein>
    <recommendedName>
        <fullName evidence="5">DUF2029 domain-containing protein</fullName>
    </recommendedName>
</protein>
<evidence type="ECO:0000256" key="2">
    <source>
        <dbReference type="SAM" id="Phobius"/>
    </source>
</evidence>
<feature type="compositionally biased region" description="Basic and acidic residues" evidence="1">
    <location>
        <begin position="10"/>
        <end position="25"/>
    </location>
</feature>
<dbReference type="EMBL" id="CP074133">
    <property type="protein sequence ID" value="QUX21832.1"/>
    <property type="molecule type" value="Genomic_DNA"/>
</dbReference>
<reference evidence="3 4" key="1">
    <citation type="submission" date="2021-05" db="EMBL/GenBank/DDBJ databases">
        <title>Direct Submission.</title>
        <authorList>
            <person name="Li K."/>
            <person name="Gao J."/>
        </authorList>
    </citation>
    <scope>NUCLEOTIDE SEQUENCE [LARGE SCALE GENOMIC DNA]</scope>
    <source>
        <strain evidence="3 4">Mg02</strain>
    </source>
</reference>
<organism evidence="3 4">
    <name type="scientific">Nocardiopsis changdeensis</name>
    <dbReference type="NCBI Taxonomy" id="2831969"/>
    <lineage>
        <taxon>Bacteria</taxon>
        <taxon>Bacillati</taxon>
        <taxon>Actinomycetota</taxon>
        <taxon>Actinomycetes</taxon>
        <taxon>Streptosporangiales</taxon>
        <taxon>Nocardiopsidaceae</taxon>
        <taxon>Nocardiopsis</taxon>
    </lineage>
</organism>
<feature type="transmembrane region" description="Helical" evidence="2">
    <location>
        <begin position="443"/>
        <end position="462"/>
    </location>
</feature>
<feature type="transmembrane region" description="Helical" evidence="2">
    <location>
        <begin position="360"/>
        <end position="381"/>
    </location>
</feature>
<feature type="transmembrane region" description="Helical" evidence="2">
    <location>
        <begin position="129"/>
        <end position="148"/>
    </location>
</feature>
<dbReference type="RefSeq" id="WP_220563056.1">
    <property type="nucleotide sequence ID" value="NZ_CP074133.1"/>
</dbReference>
<evidence type="ECO:0000313" key="4">
    <source>
        <dbReference type="Proteomes" id="UP000676079"/>
    </source>
</evidence>
<feature type="transmembrane region" description="Helical" evidence="2">
    <location>
        <begin position="334"/>
        <end position="353"/>
    </location>
</feature>
<proteinExistence type="predicted"/>
<feature type="transmembrane region" description="Helical" evidence="2">
    <location>
        <begin position="53"/>
        <end position="76"/>
    </location>
</feature>